<dbReference type="PROSITE" id="PS01087">
    <property type="entry name" value="RADICAL_ACTIVATING"/>
    <property type="match status" value="1"/>
</dbReference>
<dbReference type="PANTHER" id="PTHR30352">
    <property type="entry name" value="PYRUVATE FORMATE-LYASE-ACTIVATING ENZYME"/>
    <property type="match status" value="1"/>
</dbReference>
<keyword evidence="8" id="KW-0411">Iron-sulfur</keyword>
<evidence type="ECO:0000256" key="1">
    <source>
        <dbReference type="ARBA" id="ARBA00001966"/>
    </source>
</evidence>
<proteinExistence type="inferred from homology"/>
<dbReference type="InterPro" id="IPR034457">
    <property type="entry name" value="Organic_radical-activating"/>
</dbReference>
<keyword evidence="4" id="KW-0949">S-adenosyl-L-methionine</keyword>
<name>A0A3B0TRM1_9ZZZZ</name>
<keyword evidence="11" id="KW-0456">Lyase</keyword>
<dbReference type="InterPro" id="IPR040074">
    <property type="entry name" value="BssD/PflA/YjjW"/>
</dbReference>
<dbReference type="PIRSF" id="PIRSF000371">
    <property type="entry name" value="PFL_act_enz"/>
    <property type="match status" value="1"/>
</dbReference>
<dbReference type="EC" id="1.97.1.4" evidence="11"/>
<dbReference type="InterPro" id="IPR058240">
    <property type="entry name" value="rSAM_sf"/>
</dbReference>
<accession>A0A3B0TRM1</accession>
<evidence type="ECO:0000256" key="3">
    <source>
        <dbReference type="ARBA" id="ARBA00022485"/>
    </source>
</evidence>
<dbReference type="PANTHER" id="PTHR30352:SF4">
    <property type="entry name" value="PYRUVATE FORMATE-LYASE 2-ACTIVATING ENZYME"/>
    <property type="match status" value="1"/>
</dbReference>
<dbReference type="Pfam" id="PF00037">
    <property type="entry name" value="Fer4"/>
    <property type="match status" value="1"/>
</dbReference>
<comment type="similarity">
    <text evidence="2">Belongs to the organic radical-activating enzymes family.</text>
</comment>
<keyword evidence="11" id="KW-0670">Pyruvate</keyword>
<dbReference type="InterPro" id="IPR007197">
    <property type="entry name" value="rSAM"/>
</dbReference>
<evidence type="ECO:0000313" key="11">
    <source>
        <dbReference type="EMBL" id="VAW18833.1"/>
    </source>
</evidence>
<dbReference type="GO" id="GO:0016829">
    <property type="term" value="F:lyase activity"/>
    <property type="evidence" value="ECO:0007669"/>
    <property type="project" value="UniProtKB-KW"/>
</dbReference>
<organism evidence="11">
    <name type="scientific">hydrothermal vent metagenome</name>
    <dbReference type="NCBI Taxonomy" id="652676"/>
    <lineage>
        <taxon>unclassified sequences</taxon>
        <taxon>metagenomes</taxon>
        <taxon>ecological metagenomes</taxon>
    </lineage>
</organism>
<dbReference type="InterPro" id="IPR001989">
    <property type="entry name" value="Radical_activat_CS"/>
</dbReference>
<evidence type="ECO:0000256" key="6">
    <source>
        <dbReference type="ARBA" id="ARBA00023002"/>
    </source>
</evidence>
<dbReference type="SUPFAM" id="SSF54862">
    <property type="entry name" value="4Fe-4S ferredoxins"/>
    <property type="match status" value="1"/>
</dbReference>
<keyword evidence="3" id="KW-0004">4Fe-4S</keyword>
<dbReference type="GO" id="GO:0051539">
    <property type="term" value="F:4 iron, 4 sulfur cluster binding"/>
    <property type="evidence" value="ECO:0007669"/>
    <property type="project" value="UniProtKB-KW"/>
</dbReference>
<dbReference type="NCBIfam" id="TIGR02494">
    <property type="entry name" value="PFLE_PFLC"/>
    <property type="match status" value="1"/>
</dbReference>
<dbReference type="SFLD" id="SFLDS00029">
    <property type="entry name" value="Radical_SAM"/>
    <property type="match status" value="1"/>
</dbReference>
<evidence type="ECO:0000256" key="7">
    <source>
        <dbReference type="ARBA" id="ARBA00023004"/>
    </source>
</evidence>
<dbReference type="InterPro" id="IPR013785">
    <property type="entry name" value="Aldolase_TIM"/>
</dbReference>
<dbReference type="PROSITE" id="PS51379">
    <property type="entry name" value="4FE4S_FER_2"/>
    <property type="match status" value="1"/>
</dbReference>
<keyword evidence="7" id="KW-0408">Iron</keyword>
<dbReference type="SFLD" id="SFLDG01066">
    <property type="entry name" value="organic_radical-activating_enz"/>
    <property type="match status" value="1"/>
</dbReference>
<feature type="domain" description="4Fe-4S ferredoxin-type" evidence="9">
    <location>
        <begin position="45"/>
        <end position="74"/>
    </location>
</feature>
<keyword evidence="5" id="KW-0479">Metal-binding</keyword>
<gene>
    <name evidence="11" type="ORF">MNBD_BACTEROID01-2070</name>
</gene>
<comment type="cofactor">
    <cofactor evidence="1">
        <name>[4Fe-4S] cluster</name>
        <dbReference type="ChEBI" id="CHEBI:49883"/>
    </cofactor>
</comment>
<keyword evidence="6 11" id="KW-0560">Oxidoreductase</keyword>
<evidence type="ECO:0000256" key="8">
    <source>
        <dbReference type="ARBA" id="ARBA00023014"/>
    </source>
</evidence>
<dbReference type="InterPro" id="IPR017896">
    <property type="entry name" value="4Fe4S_Fe-S-bd"/>
</dbReference>
<dbReference type="AlphaFoldDB" id="A0A3B0TRM1"/>
<dbReference type="EMBL" id="UOEP01000092">
    <property type="protein sequence ID" value="VAW18833.1"/>
    <property type="molecule type" value="Genomic_DNA"/>
</dbReference>
<evidence type="ECO:0000256" key="2">
    <source>
        <dbReference type="ARBA" id="ARBA00009777"/>
    </source>
</evidence>
<dbReference type="Gene3D" id="3.20.20.70">
    <property type="entry name" value="Aldolase class I"/>
    <property type="match status" value="1"/>
</dbReference>
<reference evidence="11" key="1">
    <citation type="submission" date="2018-06" db="EMBL/GenBank/DDBJ databases">
        <authorList>
            <person name="Zhirakovskaya E."/>
        </authorList>
    </citation>
    <scope>NUCLEOTIDE SEQUENCE</scope>
</reference>
<dbReference type="GO" id="GO:0046872">
    <property type="term" value="F:metal ion binding"/>
    <property type="evidence" value="ECO:0007669"/>
    <property type="project" value="UniProtKB-KW"/>
</dbReference>
<dbReference type="GO" id="GO:0043365">
    <property type="term" value="F:[formate-C-acetyltransferase]-activating enzyme activity"/>
    <property type="evidence" value="ECO:0007669"/>
    <property type="project" value="UniProtKB-EC"/>
</dbReference>
<dbReference type="Pfam" id="PF04055">
    <property type="entry name" value="Radical_SAM"/>
    <property type="match status" value="1"/>
</dbReference>
<feature type="domain" description="Radical SAM core" evidence="10">
    <location>
        <begin position="14"/>
        <end position="295"/>
    </location>
</feature>
<evidence type="ECO:0000259" key="10">
    <source>
        <dbReference type="PROSITE" id="PS51918"/>
    </source>
</evidence>
<evidence type="ECO:0000256" key="5">
    <source>
        <dbReference type="ARBA" id="ARBA00022723"/>
    </source>
</evidence>
<dbReference type="SFLD" id="SFLDG01118">
    <property type="entry name" value="activating_enzymes__group_2"/>
    <property type="match status" value="1"/>
</dbReference>
<evidence type="ECO:0000259" key="9">
    <source>
        <dbReference type="PROSITE" id="PS51379"/>
    </source>
</evidence>
<dbReference type="InterPro" id="IPR012839">
    <property type="entry name" value="Organic_radical_activase"/>
</dbReference>
<evidence type="ECO:0000256" key="4">
    <source>
        <dbReference type="ARBA" id="ARBA00022691"/>
    </source>
</evidence>
<dbReference type="SUPFAM" id="SSF102114">
    <property type="entry name" value="Radical SAM enzymes"/>
    <property type="match status" value="1"/>
</dbReference>
<dbReference type="PROSITE" id="PS51918">
    <property type="entry name" value="RADICAL_SAM"/>
    <property type="match status" value="1"/>
</dbReference>
<protein>
    <submittedName>
        <fullName evidence="11">Pyruvate formate-lyase activating enzyme</fullName>
        <ecNumber evidence="11">1.97.1.4</ecNumber>
    </submittedName>
</protein>
<sequence>MDGIITSVQRMSVHDGPGIRSTIFMKGCNLRCRWCHNPETFSFAPELEWIKTKCIGCQACLDVCQTGALSLINGNISFHKGGCTACFDCIPECYPEALHKIGRRVTPESLFGEIEQDFPFFEESGGGITISGGEPMLQKLFVISILKLFRTGGIHTALDTNLSVPWKHYEQLLPYTSLVMADLKAMDNELHEKWTGGDNSTIIRNIRNLDESGTPYFIRTPFIPGFNDSEKEFRSIAGLLSTLKNMKRFDLLPYHPLGNWKYVNLGVENPLEGVTAPASRDIQRYASILEEYGINYQVN</sequence>